<dbReference type="SUPFAM" id="SSF53254">
    <property type="entry name" value="Phosphoglycerate mutase-like"/>
    <property type="match status" value="1"/>
</dbReference>
<sequence length="189" mass="20470">MNAVTRLTLVTHAITDAVQAARFPADEPLNALGRRAADRAAGLPCATHPDLIRLAPELRATETAAALRLPGEIDPALADLHHGRWAGTSMDTVPAEDLTAWLTDPEFRGHGGESLTDLLDRVRAWLDRTVEEPGRIVAVTHPAIARACVLIALDSPARSFWRLDIPPLSVTTLHHRGTGWTVRGTAREL</sequence>
<gene>
    <name evidence="1" type="primary">pspA</name>
    <name evidence="1" type="ORF">NRB56_34400</name>
</gene>
<dbReference type="GO" id="GO:0016787">
    <property type="term" value="F:hydrolase activity"/>
    <property type="evidence" value="ECO:0007669"/>
    <property type="project" value="UniProtKB-KW"/>
</dbReference>
<dbReference type="InterPro" id="IPR013078">
    <property type="entry name" value="His_Pase_superF_clade-1"/>
</dbReference>
<keyword evidence="2" id="KW-1185">Reference proteome</keyword>
<protein>
    <submittedName>
        <fullName evidence="1">Phosphoserine phosphatase 1</fullName>
        <ecNumber evidence="1">3.1.3.3</ecNumber>
    </submittedName>
</protein>
<reference evidence="1 2" key="1">
    <citation type="submission" date="2019-10" db="EMBL/GenBank/DDBJ databases">
        <title>Nocardia macrotermitis sp. nov. and Nocardia aurantia sp. nov., isolated from the gut of fungus growing-termite Macrotermes natalensis.</title>
        <authorList>
            <person name="Benndorf R."/>
            <person name="Schwitalla J."/>
            <person name="Martin K."/>
            <person name="De Beer W."/>
            <person name="Kaster A.-K."/>
            <person name="Vollmers J."/>
            <person name="Poulsen M."/>
            <person name="Beemelmanns C."/>
        </authorList>
    </citation>
    <scope>NUCLEOTIDE SEQUENCE [LARGE SCALE GENOMIC DNA]</scope>
    <source>
        <strain evidence="1 2">RB56</strain>
    </source>
</reference>
<evidence type="ECO:0000313" key="1">
    <source>
        <dbReference type="EMBL" id="MQY27857.1"/>
    </source>
</evidence>
<dbReference type="Gene3D" id="3.40.50.1240">
    <property type="entry name" value="Phosphoglycerate mutase-like"/>
    <property type="match status" value="1"/>
</dbReference>
<dbReference type="OrthoDB" id="7502553at2"/>
<dbReference type="EMBL" id="WEGI01000007">
    <property type="protein sequence ID" value="MQY27857.1"/>
    <property type="molecule type" value="Genomic_DNA"/>
</dbReference>
<dbReference type="Proteomes" id="UP000431401">
    <property type="component" value="Unassembled WGS sequence"/>
</dbReference>
<keyword evidence="1" id="KW-0378">Hydrolase</keyword>
<comment type="caution">
    <text evidence="1">The sequence shown here is derived from an EMBL/GenBank/DDBJ whole genome shotgun (WGS) entry which is preliminary data.</text>
</comment>
<dbReference type="AlphaFoldDB" id="A0A7K0DQQ1"/>
<dbReference type="RefSeq" id="WP_153343367.1">
    <property type="nucleotide sequence ID" value="NZ_WEGI01000007.1"/>
</dbReference>
<organism evidence="1 2">
    <name type="scientific">Nocardia aurantia</name>
    <dbReference type="NCBI Taxonomy" id="2585199"/>
    <lineage>
        <taxon>Bacteria</taxon>
        <taxon>Bacillati</taxon>
        <taxon>Actinomycetota</taxon>
        <taxon>Actinomycetes</taxon>
        <taxon>Mycobacteriales</taxon>
        <taxon>Nocardiaceae</taxon>
        <taxon>Nocardia</taxon>
    </lineage>
</organism>
<dbReference type="CDD" id="cd07040">
    <property type="entry name" value="HP"/>
    <property type="match status" value="1"/>
</dbReference>
<proteinExistence type="predicted"/>
<dbReference type="EC" id="3.1.3.3" evidence="1"/>
<dbReference type="InterPro" id="IPR029033">
    <property type="entry name" value="His_PPase_superfam"/>
</dbReference>
<name>A0A7K0DQQ1_9NOCA</name>
<dbReference type="Pfam" id="PF00300">
    <property type="entry name" value="His_Phos_1"/>
    <property type="match status" value="1"/>
</dbReference>
<dbReference type="SMART" id="SM00855">
    <property type="entry name" value="PGAM"/>
    <property type="match status" value="1"/>
</dbReference>
<evidence type="ECO:0000313" key="2">
    <source>
        <dbReference type="Proteomes" id="UP000431401"/>
    </source>
</evidence>
<accession>A0A7K0DQQ1</accession>